<dbReference type="Proteomes" id="UP000069902">
    <property type="component" value="Chromosome cPNK"/>
</dbReference>
<accession>A0A0U5JA40</accession>
<dbReference type="AlphaFoldDB" id="A0A0U5JA40"/>
<proteinExistence type="predicted"/>
<name>A0A0U5JA40_9BACT</name>
<evidence type="ECO:0000313" key="1">
    <source>
        <dbReference type="EMBL" id="CUI16889.1"/>
    </source>
</evidence>
<sequence length="70" mass="8079">MWSFLGNKKMINRCGSCSKKIENHVGLIKIFICDYNDNLKLLPIFQPLQKISVSLNFSPIHENKTVNLSR</sequence>
<organism evidence="1 2">
    <name type="scientific">Candidatus Protochlamydia naegleriophila</name>
    <dbReference type="NCBI Taxonomy" id="389348"/>
    <lineage>
        <taxon>Bacteria</taxon>
        <taxon>Pseudomonadati</taxon>
        <taxon>Chlamydiota</taxon>
        <taxon>Chlamydiia</taxon>
        <taxon>Parachlamydiales</taxon>
        <taxon>Parachlamydiaceae</taxon>
        <taxon>Candidatus Protochlamydia</taxon>
    </lineage>
</organism>
<keyword evidence="2" id="KW-1185">Reference proteome</keyword>
<reference evidence="2" key="1">
    <citation type="submission" date="2015-09" db="EMBL/GenBank/DDBJ databases">
        <authorList>
            <person name="Bertelli C."/>
        </authorList>
    </citation>
    <scope>NUCLEOTIDE SEQUENCE [LARGE SCALE GENOMIC DNA]</scope>
    <source>
        <strain evidence="2">KNic</strain>
    </source>
</reference>
<protein>
    <submittedName>
        <fullName evidence="1">Uncharacterized protein</fullName>
    </submittedName>
</protein>
<dbReference type="PATRIC" id="fig|389348.3.peg.1420"/>
<dbReference type="InParanoid" id="A0A0U5JA40"/>
<gene>
    <name evidence="1" type="ORF">PNK_1272</name>
</gene>
<evidence type="ECO:0000313" key="2">
    <source>
        <dbReference type="Proteomes" id="UP000069902"/>
    </source>
</evidence>
<dbReference type="KEGG" id="pnl:PNK_1272"/>
<dbReference type="EMBL" id="LN879502">
    <property type="protein sequence ID" value="CUI16889.1"/>
    <property type="molecule type" value="Genomic_DNA"/>
</dbReference>